<evidence type="ECO:0000313" key="2">
    <source>
        <dbReference type="Proteomes" id="UP001152467"/>
    </source>
</evidence>
<dbReference type="AlphaFoldDB" id="A0A9W4VM78"/>
<name>A0A9W4VM78_9GAMM</name>
<evidence type="ECO:0000313" key="1">
    <source>
        <dbReference type="EMBL" id="CAH9049555.1"/>
    </source>
</evidence>
<keyword evidence="2" id="KW-1185">Reference proteome</keyword>
<comment type="caution">
    <text evidence="1">The sequence shown here is derived from an EMBL/GenBank/DDBJ whole genome shotgun (WGS) entry which is preliminary data.</text>
</comment>
<evidence type="ECO:0008006" key="3">
    <source>
        <dbReference type="Google" id="ProtNLM"/>
    </source>
</evidence>
<accession>A0A9W4VM78</accession>
<reference evidence="1" key="1">
    <citation type="submission" date="2022-07" db="EMBL/GenBank/DDBJ databases">
        <authorList>
            <person name="Criscuolo A."/>
        </authorList>
    </citation>
    <scope>NUCLEOTIDE SEQUENCE</scope>
    <source>
        <strain evidence="1">CIP111854</strain>
    </source>
</reference>
<dbReference type="EMBL" id="CAMAPC010000001">
    <property type="protein sequence ID" value="CAH9049555.1"/>
    <property type="molecule type" value="Genomic_DNA"/>
</dbReference>
<dbReference type="Proteomes" id="UP001152467">
    <property type="component" value="Unassembled WGS sequence"/>
</dbReference>
<dbReference type="RefSeq" id="WP_261625577.1">
    <property type="nucleotide sequence ID" value="NZ_CAMAPC010000001.1"/>
</dbReference>
<gene>
    <name evidence="1" type="ORF">PSECIP111854_00197</name>
</gene>
<proteinExistence type="predicted"/>
<organism evidence="1 2">
    <name type="scientific">Pseudoalteromonas holothuriae</name>
    <dbReference type="NCBI Taxonomy" id="2963714"/>
    <lineage>
        <taxon>Bacteria</taxon>
        <taxon>Pseudomonadati</taxon>
        <taxon>Pseudomonadota</taxon>
        <taxon>Gammaproteobacteria</taxon>
        <taxon>Alteromonadales</taxon>
        <taxon>Pseudoalteromonadaceae</taxon>
        <taxon>Pseudoalteromonas</taxon>
    </lineage>
</organism>
<protein>
    <recommendedName>
        <fullName evidence="3">ATP-grasp domain-containing protein</fullName>
    </recommendedName>
</protein>
<sequence>MKILFYPQYPDKEYYSITHIINSMHYHVTRDLTSHFDIAFLWQDSTQLSCPVDLVNTCRHQTIINQHCIDISKVKVELLHIDVFGYGCFVDPLTHKGLCVEKPNDNGVKGGHVISTPITRKHKDNVYQALIDSTIDEYQQEFRVPIIFGEIPIVYLIRQVPATQKLDNRAQLPPKLIATNTVFSAQEQQNILKFCRLIGLDFGELDIVRCRHSQRLYILDANKTPAGYGMLNYFLWQSQDKKAALATLSVTFDGAVKKLINNQPAPRSAFLESPTHE</sequence>